<dbReference type="EMBL" id="JAHRIO010095178">
    <property type="protein sequence ID" value="MEQ2190019.1"/>
    <property type="molecule type" value="Genomic_DNA"/>
</dbReference>
<accession>A0ABV0Q2L6</accession>
<organism evidence="1 2">
    <name type="scientific">Goodea atripinnis</name>
    <dbReference type="NCBI Taxonomy" id="208336"/>
    <lineage>
        <taxon>Eukaryota</taxon>
        <taxon>Metazoa</taxon>
        <taxon>Chordata</taxon>
        <taxon>Craniata</taxon>
        <taxon>Vertebrata</taxon>
        <taxon>Euteleostomi</taxon>
        <taxon>Actinopterygii</taxon>
        <taxon>Neopterygii</taxon>
        <taxon>Teleostei</taxon>
        <taxon>Neoteleostei</taxon>
        <taxon>Acanthomorphata</taxon>
        <taxon>Ovalentaria</taxon>
        <taxon>Atherinomorphae</taxon>
        <taxon>Cyprinodontiformes</taxon>
        <taxon>Goodeidae</taxon>
        <taxon>Goodea</taxon>
    </lineage>
</organism>
<name>A0ABV0Q2L6_9TELE</name>
<protein>
    <submittedName>
        <fullName evidence="1">Uncharacterized protein</fullName>
    </submittedName>
</protein>
<sequence length="99" mass="11689">MTKCHCYGCEMTYPENSVFLKETSVLTLSLKEYSAFPMFERMWVGQSLCHCELWLNYKQTLSRRRRMDKMFGGFPCSKCWGHPFWSHILTCAAQQTSQL</sequence>
<evidence type="ECO:0000313" key="1">
    <source>
        <dbReference type="EMBL" id="MEQ2190019.1"/>
    </source>
</evidence>
<comment type="caution">
    <text evidence="1">The sequence shown here is derived from an EMBL/GenBank/DDBJ whole genome shotgun (WGS) entry which is preliminary data.</text>
</comment>
<gene>
    <name evidence="1" type="ORF">GOODEAATRI_031230</name>
</gene>
<reference evidence="1 2" key="1">
    <citation type="submission" date="2021-06" db="EMBL/GenBank/DDBJ databases">
        <authorList>
            <person name="Palmer J.M."/>
        </authorList>
    </citation>
    <scope>NUCLEOTIDE SEQUENCE [LARGE SCALE GENOMIC DNA]</scope>
    <source>
        <strain evidence="1 2">GA_2019</strain>
        <tissue evidence="1">Muscle</tissue>
    </source>
</reference>
<dbReference type="Proteomes" id="UP001476798">
    <property type="component" value="Unassembled WGS sequence"/>
</dbReference>
<proteinExistence type="predicted"/>
<keyword evidence="2" id="KW-1185">Reference proteome</keyword>
<evidence type="ECO:0000313" key="2">
    <source>
        <dbReference type="Proteomes" id="UP001476798"/>
    </source>
</evidence>